<gene>
    <name evidence="1" type="ORF">CPLU01_08173</name>
</gene>
<dbReference type="EMBL" id="WIGO01000113">
    <property type="protein sequence ID" value="KAF6829054.1"/>
    <property type="molecule type" value="Genomic_DNA"/>
</dbReference>
<accession>A0A8H6ND90</accession>
<reference evidence="1" key="1">
    <citation type="journal article" date="2020" name="Phytopathology">
        <title>Genome Sequence Resources of Colletotrichum truncatum, C. plurivorum, C. musicola, and C. sojae: Four Species Pathogenic to Soybean (Glycine max).</title>
        <authorList>
            <person name="Rogerio F."/>
            <person name="Boufleur T.R."/>
            <person name="Ciampi-Guillardi M."/>
            <person name="Sukno S.A."/>
            <person name="Thon M.R."/>
            <person name="Massola Junior N.S."/>
            <person name="Baroncelli R."/>
        </authorList>
    </citation>
    <scope>NUCLEOTIDE SEQUENCE</scope>
    <source>
        <strain evidence="1">LFN00145</strain>
    </source>
</reference>
<name>A0A8H6ND90_9PEZI</name>
<protein>
    <submittedName>
        <fullName evidence="1">Uncharacterized protein</fullName>
    </submittedName>
</protein>
<dbReference type="Proteomes" id="UP000654918">
    <property type="component" value="Unassembled WGS sequence"/>
</dbReference>
<dbReference type="AlphaFoldDB" id="A0A8H6ND90"/>
<comment type="caution">
    <text evidence="1">The sequence shown here is derived from an EMBL/GenBank/DDBJ whole genome shotgun (WGS) entry which is preliminary data.</text>
</comment>
<evidence type="ECO:0000313" key="1">
    <source>
        <dbReference type="EMBL" id="KAF6829054.1"/>
    </source>
</evidence>
<keyword evidence="2" id="KW-1185">Reference proteome</keyword>
<sequence length="122" mass="12898">MGERPISGWVKATTPVSWVGIDSSPAADNRGDCCPAGGATSDRFAARGSRLLPAPERTAVDDLTRLAVRDWDPVCDDVPSSGLMVAGCVRITGRQMGCDLDAWLMLADLMGGSRCKCPELDT</sequence>
<proteinExistence type="predicted"/>
<organism evidence="1 2">
    <name type="scientific">Colletotrichum plurivorum</name>
    <dbReference type="NCBI Taxonomy" id="2175906"/>
    <lineage>
        <taxon>Eukaryota</taxon>
        <taxon>Fungi</taxon>
        <taxon>Dikarya</taxon>
        <taxon>Ascomycota</taxon>
        <taxon>Pezizomycotina</taxon>
        <taxon>Sordariomycetes</taxon>
        <taxon>Hypocreomycetidae</taxon>
        <taxon>Glomerellales</taxon>
        <taxon>Glomerellaceae</taxon>
        <taxon>Colletotrichum</taxon>
        <taxon>Colletotrichum orchidearum species complex</taxon>
    </lineage>
</organism>
<evidence type="ECO:0000313" key="2">
    <source>
        <dbReference type="Proteomes" id="UP000654918"/>
    </source>
</evidence>